<organism evidence="1 2">
    <name type="scientific">Streptomyces angustmyceticus</name>
    <dbReference type="NCBI Taxonomy" id="285578"/>
    <lineage>
        <taxon>Bacteria</taxon>
        <taxon>Bacillati</taxon>
        <taxon>Actinomycetota</taxon>
        <taxon>Actinomycetes</taxon>
        <taxon>Kitasatosporales</taxon>
        <taxon>Streptomycetaceae</taxon>
        <taxon>Streptomyces</taxon>
    </lineage>
</organism>
<evidence type="ECO:0000313" key="2">
    <source>
        <dbReference type="Proteomes" id="UP000325598"/>
    </source>
</evidence>
<evidence type="ECO:0000313" key="1">
    <source>
        <dbReference type="EMBL" id="GES29416.1"/>
    </source>
</evidence>
<gene>
    <name evidence="1" type="ORF">San01_19030</name>
</gene>
<accession>A0A5J4LDI1</accession>
<dbReference type="EMBL" id="BLAG01000006">
    <property type="protein sequence ID" value="GES29416.1"/>
    <property type="molecule type" value="Genomic_DNA"/>
</dbReference>
<dbReference type="AlphaFoldDB" id="A0A5J4LDI1"/>
<sequence length="193" mass="21024">MATPPTITYLRVAEVLTGLGMITRETARDVVASFGDRAHGALPLRQHIASALEAFGVAVSIHADDVDSADSHYPWLLEEAAALTGGKVTVGAFRFDREDTDDAEAGRGTLYFTRNGEELSFLIEQESNDYLDMDAARAAVEALSPDDDPRSFRCVDNSRENPFGGNDDIVVLATAEQRAGLQRHLGLTFREPR</sequence>
<proteinExistence type="predicted"/>
<reference evidence="1 2" key="1">
    <citation type="submission" date="2019-10" db="EMBL/GenBank/DDBJ databases">
        <title>Whole genome shotgun sequence of Streptomyces angustmyceticus NBRC 3934.</title>
        <authorList>
            <person name="Hosoyama A."/>
            <person name="Ichikawa N."/>
            <person name="Kimura A."/>
            <person name="Kitahashi Y."/>
            <person name="Komaki H."/>
            <person name="Uohara A."/>
        </authorList>
    </citation>
    <scope>NUCLEOTIDE SEQUENCE [LARGE SCALE GENOMIC DNA]</scope>
    <source>
        <strain evidence="1 2">NBRC 3934</strain>
    </source>
</reference>
<name>A0A5J4LDI1_9ACTN</name>
<comment type="caution">
    <text evidence="1">The sequence shown here is derived from an EMBL/GenBank/DDBJ whole genome shotgun (WGS) entry which is preliminary data.</text>
</comment>
<protein>
    <submittedName>
        <fullName evidence="1">Uncharacterized protein</fullName>
    </submittedName>
</protein>
<dbReference type="GeneID" id="96754043"/>
<dbReference type="RefSeq" id="WP_143589035.1">
    <property type="nucleotide sequence ID" value="NZ_BLAG01000006.1"/>
</dbReference>
<keyword evidence="2" id="KW-1185">Reference proteome</keyword>
<dbReference type="Proteomes" id="UP000325598">
    <property type="component" value="Unassembled WGS sequence"/>
</dbReference>
<dbReference type="OrthoDB" id="4799037at2"/>